<dbReference type="InterPro" id="IPR021109">
    <property type="entry name" value="Peptidase_aspartic_dom_sf"/>
</dbReference>
<dbReference type="InterPro" id="IPR000477">
    <property type="entry name" value="RT_dom"/>
</dbReference>
<keyword evidence="5" id="KW-0064">Aspartyl protease</keyword>
<feature type="compositionally biased region" description="Basic residues" evidence="9">
    <location>
        <begin position="1743"/>
        <end position="1752"/>
    </location>
</feature>
<feature type="domain" description="Reverse transcriptase" evidence="10">
    <location>
        <begin position="764"/>
        <end position="948"/>
    </location>
</feature>
<feature type="compositionally biased region" description="Basic residues" evidence="9">
    <location>
        <begin position="1719"/>
        <end position="1732"/>
    </location>
</feature>
<feature type="compositionally biased region" description="Polar residues" evidence="9">
    <location>
        <begin position="472"/>
        <end position="481"/>
    </location>
</feature>
<dbReference type="FunFam" id="3.30.70.270:FF:000020">
    <property type="entry name" value="Transposon Tf2-6 polyprotein-like Protein"/>
    <property type="match status" value="1"/>
</dbReference>
<reference evidence="12 13" key="1">
    <citation type="journal article" date="2009" name="PLoS Genet.">
        <title>Genomic analysis of the basal lineage fungus Rhizopus oryzae reveals a whole-genome duplication.</title>
        <authorList>
            <person name="Ma L.-J."/>
            <person name="Ibrahim A.S."/>
            <person name="Skory C."/>
            <person name="Grabherr M.G."/>
            <person name="Burger G."/>
            <person name="Butler M."/>
            <person name="Elias M."/>
            <person name="Idnurm A."/>
            <person name="Lang B.F."/>
            <person name="Sone T."/>
            <person name="Abe A."/>
            <person name="Calvo S.E."/>
            <person name="Corrochano L.M."/>
            <person name="Engels R."/>
            <person name="Fu J."/>
            <person name="Hansberg W."/>
            <person name="Kim J.-M."/>
            <person name="Kodira C.D."/>
            <person name="Koehrsen M.J."/>
            <person name="Liu B."/>
            <person name="Miranda-Saavedra D."/>
            <person name="O'Leary S."/>
            <person name="Ortiz-Castellanos L."/>
            <person name="Poulter R."/>
            <person name="Rodriguez-Romero J."/>
            <person name="Ruiz-Herrera J."/>
            <person name="Shen Y.-Q."/>
            <person name="Zeng Q."/>
            <person name="Galagan J."/>
            <person name="Birren B.W."/>
            <person name="Cuomo C.A."/>
            <person name="Wickes B.L."/>
        </authorList>
    </citation>
    <scope>NUCLEOTIDE SEQUENCE [LARGE SCALE GENOMIC DNA]</scope>
    <source>
        <strain evidence="13">RA 99-880 / ATCC MYA-4621 / FGSC 9543 / NRRL 43880</strain>
    </source>
</reference>
<dbReference type="Pfam" id="PF17921">
    <property type="entry name" value="Integrase_H2C2"/>
    <property type="match status" value="1"/>
</dbReference>
<feature type="region of interest" description="Disordered" evidence="9">
    <location>
        <begin position="472"/>
        <end position="504"/>
    </location>
</feature>
<dbReference type="Gene3D" id="3.10.10.10">
    <property type="entry name" value="HIV Type 1 Reverse Transcriptase, subunit A, domain 1"/>
    <property type="match status" value="1"/>
</dbReference>
<dbReference type="SUPFAM" id="SSF53098">
    <property type="entry name" value="Ribonuclease H-like"/>
    <property type="match status" value="1"/>
</dbReference>
<keyword evidence="5" id="KW-0645">Protease</keyword>
<dbReference type="InParanoid" id="I1CVT3"/>
<dbReference type="EC" id="2.7.7.49" evidence="1"/>
<organism evidence="12 13">
    <name type="scientific">Rhizopus delemar (strain RA 99-880 / ATCC MYA-4621 / FGSC 9543 / NRRL 43880)</name>
    <name type="common">Mucormycosis agent</name>
    <name type="synonym">Rhizopus arrhizus var. delemar</name>
    <dbReference type="NCBI Taxonomy" id="246409"/>
    <lineage>
        <taxon>Eukaryota</taxon>
        <taxon>Fungi</taxon>
        <taxon>Fungi incertae sedis</taxon>
        <taxon>Mucoromycota</taxon>
        <taxon>Mucoromycotina</taxon>
        <taxon>Mucoromycetes</taxon>
        <taxon>Mucorales</taxon>
        <taxon>Mucorineae</taxon>
        <taxon>Rhizopodaceae</taxon>
        <taxon>Rhizopus</taxon>
    </lineage>
</organism>
<dbReference type="InterPro" id="IPR043502">
    <property type="entry name" value="DNA/RNA_pol_sf"/>
</dbReference>
<feature type="compositionally biased region" description="Polar residues" evidence="9">
    <location>
        <begin position="1704"/>
        <end position="1718"/>
    </location>
</feature>
<dbReference type="Gene3D" id="2.40.70.10">
    <property type="entry name" value="Acid Proteases"/>
    <property type="match status" value="1"/>
</dbReference>
<dbReference type="RefSeq" id="XP_067527959.1">
    <property type="nucleotide sequence ID" value="XM_067671858.1"/>
</dbReference>
<keyword evidence="3" id="KW-0548">Nucleotidyltransferase</keyword>
<dbReference type="VEuPathDB" id="FungiDB:RO3G_17274"/>
<proteinExistence type="predicted"/>
<dbReference type="GO" id="GO:0003676">
    <property type="term" value="F:nucleic acid binding"/>
    <property type="evidence" value="ECO:0007669"/>
    <property type="project" value="InterPro"/>
</dbReference>
<dbReference type="Gene3D" id="3.30.70.270">
    <property type="match status" value="2"/>
</dbReference>
<dbReference type="GeneID" id="93624239"/>
<feature type="region of interest" description="Disordered" evidence="9">
    <location>
        <begin position="1704"/>
        <end position="1752"/>
    </location>
</feature>
<dbReference type="InterPro" id="IPR043128">
    <property type="entry name" value="Rev_trsase/Diguanyl_cyclase"/>
</dbReference>
<keyword evidence="7" id="KW-0378">Hydrolase</keyword>
<dbReference type="PROSITE" id="PS50994">
    <property type="entry name" value="INTEGRASE"/>
    <property type="match status" value="1"/>
</dbReference>
<feature type="region of interest" description="Disordered" evidence="9">
    <location>
        <begin position="340"/>
        <end position="391"/>
    </location>
</feature>
<dbReference type="InterPro" id="IPR012337">
    <property type="entry name" value="RNaseH-like_sf"/>
</dbReference>
<evidence type="ECO:0000256" key="9">
    <source>
        <dbReference type="SAM" id="MobiDB-lite"/>
    </source>
</evidence>
<feature type="compositionally biased region" description="Polar residues" evidence="9">
    <location>
        <begin position="1733"/>
        <end position="1742"/>
    </location>
</feature>
<dbReference type="PROSITE" id="PS50878">
    <property type="entry name" value="RT_POL"/>
    <property type="match status" value="1"/>
</dbReference>
<feature type="compositionally biased region" description="Polar residues" evidence="9">
    <location>
        <begin position="435"/>
        <end position="451"/>
    </location>
</feature>
<dbReference type="GO" id="GO:0015074">
    <property type="term" value="P:DNA integration"/>
    <property type="evidence" value="ECO:0007669"/>
    <property type="project" value="InterPro"/>
</dbReference>
<evidence type="ECO:0000313" key="13">
    <source>
        <dbReference type="Proteomes" id="UP000009138"/>
    </source>
</evidence>
<gene>
    <name evidence="12" type="ORF">RO3G_17274</name>
</gene>
<dbReference type="GO" id="GO:0005634">
    <property type="term" value="C:nucleus"/>
    <property type="evidence" value="ECO:0007669"/>
    <property type="project" value="UniProtKB-ARBA"/>
</dbReference>
<protein>
    <recommendedName>
        <fullName evidence="1">RNA-directed DNA polymerase</fullName>
        <ecNumber evidence="1">2.7.7.49</ecNumber>
    </recommendedName>
</protein>
<evidence type="ECO:0000256" key="6">
    <source>
        <dbReference type="ARBA" id="ARBA00022759"/>
    </source>
</evidence>
<dbReference type="Proteomes" id="UP000009138">
    <property type="component" value="Unassembled WGS sequence"/>
</dbReference>
<dbReference type="InterPro" id="IPR050951">
    <property type="entry name" value="Retrovirus_Pol_polyprotein"/>
</dbReference>
<dbReference type="CDD" id="cd01647">
    <property type="entry name" value="RT_LTR"/>
    <property type="match status" value="1"/>
</dbReference>
<evidence type="ECO:0000256" key="1">
    <source>
        <dbReference type="ARBA" id="ARBA00012493"/>
    </source>
</evidence>
<dbReference type="GO" id="GO:0003964">
    <property type="term" value="F:RNA-directed DNA polymerase activity"/>
    <property type="evidence" value="ECO:0007669"/>
    <property type="project" value="UniProtKB-KW"/>
</dbReference>
<dbReference type="InterPro" id="IPR001969">
    <property type="entry name" value="Aspartic_peptidase_AS"/>
</dbReference>
<dbReference type="InterPro" id="IPR041588">
    <property type="entry name" value="Integrase_H2C2"/>
</dbReference>
<accession>I1CVT3</accession>
<name>I1CVT3_RHIO9</name>
<dbReference type="Gene3D" id="1.10.340.70">
    <property type="match status" value="1"/>
</dbReference>
<evidence type="ECO:0000256" key="2">
    <source>
        <dbReference type="ARBA" id="ARBA00022679"/>
    </source>
</evidence>
<dbReference type="InterPro" id="IPR041373">
    <property type="entry name" value="RT_RNaseH"/>
</dbReference>
<keyword evidence="13" id="KW-1185">Reference proteome</keyword>
<dbReference type="CDD" id="cd09274">
    <property type="entry name" value="RNase_HI_RT_Ty3"/>
    <property type="match status" value="1"/>
</dbReference>
<dbReference type="GO" id="GO:0006508">
    <property type="term" value="P:proteolysis"/>
    <property type="evidence" value="ECO:0007669"/>
    <property type="project" value="InterPro"/>
</dbReference>
<dbReference type="eggNOG" id="KOG0017">
    <property type="taxonomic scope" value="Eukaryota"/>
</dbReference>
<feature type="compositionally biased region" description="Low complexity" evidence="9">
    <location>
        <begin position="379"/>
        <end position="388"/>
    </location>
</feature>
<feature type="compositionally biased region" description="Low complexity" evidence="9">
    <location>
        <begin position="482"/>
        <end position="501"/>
    </location>
</feature>
<dbReference type="Gene3D" id="3.30.420.10">
    <property type="entry name" value="Ribonuclease H-like superfamily/Ribonuclease H"/>
    <property type="match status" value="1"/>
</dbReference>
<evidence type="ECO:0000259" key="10">
    <source>
        <dbReference type="PROSITE" id="PS50878"/>
    </source>
</evidence>
<evidence type="ECO:0000259" key="11">
    <source>
        <dbReference type="PROSITE" id="PS50994"/>
    </source>
</evidence>
<dbReference type="PANTHER" id="PTHR37984:SF5">
    <property type="entry name" value="PROTEIN NYNRIN-LIKE"/>
    <property type="match status" value="1"/>
</dbReference>
<evidence type="ECO:0000256" key="3">
    <source>
        <dbReference type="ARBA" id="ARBA00022695"/>
    </source>
</evidence>
<feature type="compositionally biased region" description="Polar residues" evidence="9">
    <location>
        <begin position="369"/>
        <end position="378"/>
    </location>
</feature>
<keyword evidence="2" id="KW-0808">Transferase</keyword>
<evidence type="ECO:0000256" key="8">
    <source>
        <dbReference type="ARBA" id="ARBA00022918"/>
    </source>
</evidence>
<keyword evidence="4" id="KW-0540">Nuclease</keyword>
<dbReference type="Pfam" id="PF17917">
    <property type="entry name" value="RT_RNaseH"/>
    <property type="match status" value="1"/>
</dbReference>
<feature type="region of interest" description="Disordered" evidence="9">
    <location>
        <begin position="429"/>
        <end position="451"/>
    </location>
</feature>
<dbReference type="SUPFAM" id="SSF56672">
    <property type="entry name" value="DNA/RNA polymerases"/>
    <property type="match status" value="1"/>
</dbReference>
<dbReference type="InterPro" id="IPR001584">
    <property type="entry name" value="Integrase_cat-core"/>
</dbReference>
<keyword evidence="6" id="KW-0255">Endonuclease</keyword>
<evidence type="ECO:0000256" key="5">
    <source>
        <dbReference type="ARBA" id="ARBA00022750"/>
    </source>
</evidence>
<dbReference type="SUPFAM" id="SSF50630">
    <property type="entry name" value="Acid proteases"/>
    <property type="match status" value="1"/>
</dbReference>
<dbReference type="CDD" id="cd00303">
    <property type="entry name" value="retropepsin_like"/>
    <property type="match status" value="1"/>
</dbReference>
<feature type="domain" description="Integrase catalytic" evidence="11">
    <location>
        <begin position="1311"/>
        <end position="1470"/>
    </location>
</feature>
<dbReference type="PROSITE" id="PS00141">
    <property type="entry name" value="ASP_PROTEASE"/>
    <property type="match status" value="1"/>
</dbReference>
<feature type="compositionally biased region" description="Basic and acidic residues" evidence="9">
    <location>
        <begin position="340"/>
        <end position="354"/>
    </location>
</feature>
<dbReference type="OrthoDB" id="2292515at2759"/>
<dbReference type="GO" id="GO:0004190">
    <property type="term" value="F:aspartic-type endopeptidase activity"/>
    <property type="evidence" value="ECO:0007669"/>
    <property type="project" value="UniProtKB-KW"/>
</dbReference>
<dbReference type="PANTHER" id="PTHR37984">
    <property type="entry name" value="PROTEIN CBG26694"/>
    <property type="match status" value="1"/>
</dbReference>
<dbReference type="EMBL" id="GG669513">
    <property type="protein sequence ID" value="EIE92563.1"/>
    <property type="molecule type" value="Genomic_DNA"/>
</dbReference>
<evidence type="ECO:0000256" key="7">
    <source>
        <dbReference type="ARBA" id="ARBA00022801"/>
    </source>
</evidence>
<dbReference type="Pfam" id="PF00665">
    <property type="entry name" value="rve"/>
    <property type="match status" value="1"/>
</dbReference>
<dbReference type="Pfam" id="PF00078">
    <property type="entry name" value="RVT_1"/>
    <property type="match status" value="1"/>
</dbReference>
<dbReference type="GO" id="GO:0004519">
    <property type="term" value="F:endonuclease activity"/>
    <property type="evidence" value="ECO:0007669"/>
    <property type="project" value="UniProtKB-KW"/>
</dbReference>
<evidence type="ECO:0000313" key="12">
    <source>
        <dbReference type="EMBL" id="EIE92563.1"/>
    </source>
</evidence>
<evidence type="ECO:0000256" key="4">
    <source>
        <dbReference type="ARBA" id="ARBA00022722"/>
    </source>
</evidence>
<dbReference type="STRING" id="246409.I1CVT3"/>
<dbReference type="InterPro" id="IPR036397">
    <property type="entry name" value="RNaseH_sf"/>
</dbReference>
<keyword evidence="8" id="KW-0695">RNA-directed DNA polymerase</keyword>
<sequence length="1752" mass="199703">MTEASSSNNNAETLSPEDFINKLRSQKAAMLKIIDSINDQNIQFVMQNNFEGLESNDKKLAFATKSLERFDKLIADQVNIISLNSAMKETPVSRHINNKYIPSKELPKFNVNPTTSAMYQLTQHSGNKNNNNATNEPSLEMFLREFERAFRDHNVSIQDHWLSNLEICFESCDNNLHFDWFCRYVKKPVVELKRKVTWDDAKALLQEKFDLASQTTPQAWMKLLLNFKQRPDQSFADALHHFRLFSIGAKVSSTEGNLLNSLFVSRLYTTKFQDTVMAIITNHTKNLPSTEPAHPGLSIHAPCNAPSPLNMSWNNFEAILMKNMANLESSLLYIQKEMQREQVKKPTNDDSENYKKRKLAAFSPPINERITTVKTLPTSSNNNHSNNNNRKHTDFYEKIADLKRRGICTFCESAKYTTAHAENCAQRKRYDQRKSNNQHNNKPVSSNSLNNTDKAIASLELTLEPNTACQNLNKSETNNLHPSTISSQNNNISSGSPSCDSSSEDEYDRIYKEFDRSLISPYLFDHFDFETINDVNIFALRNNHVGDIDNPFNSDSVSFSPVTPITLNGVNAYGIIDTGANISVMNKKFANDNNIEFNPVPGNLILANGSTIPRMQTTHFVNVEYDNVDQVIPHRFDVIDNSILSYENKILIGIDLLPKLSIHLMKVAIKHKSTEKEIDDSIVDKAYEPNISRAGTDKEQKTFDLAIKSYVEANKKLNKNTLCNIEDAVLHLPTPENYVANVKQYPIPYSVQPKVMEIINSWLDDGIIVPAKPSAWNLPMTVTFKKNLDGTKTDKIRLVLDPRMLNKVLPVDNHQLPLINDIFNSMTDAVVFSTLDLKSAFNQFPVFGPDQHKATFTAPNNLQYMYRGAPFGISTISQLFSRIMLNLFKDLPYVKCFVDDICVFSSSIHAHFLHVKKVLQILTNANLRVNFEKAYLAKSAVYLLGYCISAEGKKIDTRKLSNIHEWPRPTTQKQVQSFLGFVNYFRQHTPNASFLMAPLDALRSHDEKINGPFIWTSTHQMHFDSIKRILSSELILSHPDMSHPFCIATDSSDFGTGCCLYQEFEVTQSNGETSKIKRYIGFMSHSLSRSEKRYSVTMRELLGVVYALTQFHKFIWGTRFTLYTDHKALCYIHSQKNANSMLIKWLDVILDYNFNVVHVRGLDNILPDKLSRLYPPKEPVEHEQDLNEGKRIASFRDISSNFHSFNKKSNDSNEYNDFNRLHDKNIFYVQSAHSVFKDYFVPPDSEHRELMTDAHNKVGHYGAEQMVKRLHNEGIHWPNLISDCVKFVRQCNECMKHNIEKKGYHPLRSIYSYYPGDHYAIDLGGPMHTTSISNNNYFMVIIDVCTRFCILRALADKKADTILRALIDAFCIMGFPTKLQSDNGTEFKNSLSKDLANAMGYDHRFITPLHPSANGLSERFVQTVKKLLAKSTNGVGNDWDAFLPSIQLAMNNRISKRLNSTPFSLMFARKMIETYGFRSDKDKLKEVKGKPPMSHEELMKRIDYMTDIVFPAIAAKTKAQVELEQAKFNDSHRLADYAPGSHVMVRIPTKSGQLAPAYEGPFTVVRKNQGNAYILRDETGVLMPRSYTTTELKLISNEEIIELDDEGNEIQSYEVEAVLNHRGPPKNREYLLTADKFNDPDILRKYWKNMGQKYVPPKTAKITNSPSSSKVLKTNPSGTISTMMKSVSLDDDNSNLADVAAHSTNPNFKRSYPHSISRQSKKARRDKQHRHSTPNVQVAATRTSKRLRNSSS</sequence>